<accession>A0A7S3VC46</accession>
<evidence type="ECO:0000256" key="1">
    <source>
        <dbReference type="SAM" id="Phobius"/>
    </source>
</evidence>
<dbReference type="EMBL" id="HBIO01019362">
    <property type="protein sequence ID" value="CAE0470047.1"/>
    <property type="molecule type" value="Transcribed_RNA"/>
</dbReference>
<evidence type="ECO:0000313" key="2">
    <source>
        <dbReference type="EMBL" id="CAE0470047.1"/>
    </source>
</evidence>
<name>A0A7S3VC46_9STRA</name>
<sequence length="203" mass="21857">MSSANRNLLHQDNATFKQAAPLAFRILYGHWKPLALITLAYYLACVAVGAVIGLILVAGEFGLISKLINQIPGLHHLPDFSTTSSSSSSSDLGYARRLFGESSMIPDTSLFDRASRVLQEDAQSAFSSLDDIKALLHDKGILVGVGLALLIVLIFMVIASVYVGAIIHAVAEVYVDETPNALKSLTYGCSTIVPLYINNIIYT</sequence>
<dbReference type="AlphaFoldDB" id="A0A7S3VC46"/>
<gene>
    <name evidence="2" type="ORF">CDEB00056_LOCUS14900</name>
</gene>
<protein>
    <submittedName>
        <fullName evidence="2">Uncharacterized protein</fullName>
    </submittedName>
</protein>
<reference evidence="2" key="1">
    <citation type="submission" date="2021-01" db="EMBL/GenBank/DDBJ databases">
        <authorList>
            <person name="Corre E."/>
            <person name="Pelletier E."/>
            <person name="Niang G."/>
            <person name="Scheremetjew M."/>
            <person name="Finn R."/>
            <person name="Kale V."/>
            <person name="Holt S."/>
            <person name="Cochrane G."/>
            <person name="Meng A."/>
            <person name="Brown T."/>
            <person name="Cohen L."/>
        </authorList>
    </citation>
    <scope>NUCLEOTIDE SEQUENCE</scope>
    <source>
        <strain evidence="2">MM31A-1</strain>
    </source>
</reference>
<proteinExistence type="predicted"/>
<keyword evidence="1" id="KW-1133">Transmembrane helix</keyword>
<feature type="transmembrane region" description="Helical" evidence="1">
    <location>
        <begin position="141"/>
        <end position="165"/>
    </location>
</feature>
<organism evidence="2">
    <name type="scientific">Chaetoceros debilis</name>
    <dbReference type="NCBI Taxonomy" id="122233"/>
    <lineage>
        <taxon>Eukaryota</taxon>
        <taxon>Sar</taxon>
        <taxon>Stramenopiles</taxon>
        <taxon>Ochrophyta</taxon>
        <taxon>Bacillariophyta</taxon>
        <taxon>Coscinodiscophyceae</taxon>
        <taxon>Chaetocerotophycidae</taxon>
        <taxon>Chaetocerotales</taxon>
        <taxon>Chaetocerotaceae</taxon>
        <taxon>Chaetoceros</taxon>
    </lineage>
</organism>
<keyword evidence="1" id="KW-0472">Membrane</keyword>
<keyword evidence="1" id="KW-0812">Transmembrane</keyword>
<feature type="transmembrane region" description="Helical" evidence="1">
    <location>
        <begin position="34"/>
        <end position="58"/>
    </location>
</feature>